<reference evidence="1 2" key="1">
    <citation type="journal article" date="2019" name="G3 (Bethesda)">
        <title>Sequencing of a Wild Apple (Malus baccata) Genome Unravels the Differences Between Cultivated and Wild Apple Species Regarding Disease Resistance and Cold Tolerance.</title>
        <authorList>
            <person name="Chen X."/>
        </authorList>
    </citation>
    <scope>NUCLEOTIDE SEQUENCE [LARGE SCALE GENOMIC DNA]</scope>
    <source>
        <strain evidence="2">cv. Shandingzi</strain>
        <tissue evidence="1">Leaves</tissue>
    </source>
</reference>
<comment type="caution">
    <text evidence="1">The sequence shown here is derived from an EMBL/GenBank/DDBJ whole genome shotgun (WGS) entry which is preliminary data.</text>
</comment>
<name>A0A540N368_MALBA</name>
<protein>
    <submittedName>
        <fullName evidence="1">Uncharacterized protein</fullName>
    </submittedName>
</protein>
<dbReference type="EMBL" id="VIEB01000131">
    <property type="protein sequence ID" value="TQE04993.1"/>
    <property type="molecule type" value="Genomic_DNA"/>
</dbReference>
<accession>A0A540N368</accession>
<dbReference type="AlphaFoldDB" id="A0A540N368"/>
<evidence type="ECO:0000313" key="2">
    <source>
        <dbReference type="Proteomes" id="UP000315295"/>
    </source>
</evidence>
<gene>
    <name evidence="1" type="ORF">C1H46_009464</name>
</gene>
<proteinExistence type="predicted"/>
<organism evidence="1 2">
    <name type="scientific">Malus baccata</name>
    <name type="common">Siberian crab apple</name>
    <name type="synonym">Pyrus baccata</name>
    <dbReference type="NCBI Taxonomy" id="106549"/>
    <lineage>
        <taxon>Eukaryota</taxon>
        <taxon>Viridiplantae</taxon>
        <taxon>Streptophyta</taxon>
        <taxon>Embryophyta</taxon>
        <taxon>Tracheophyta</taxon>
        <taxon>Spermatophyta</taxon>
        <taxon>Magnoliopsida</taxon>
        <taxon>eudicotyledons</taxon>
        <taxon>Gunneridae</taxon>
        <taxon>Pentapetalae</taxon>
        <taxon>rosids</taxon>
        <taxon>fabids</taxon>
        <taxon>Rosales</taxon>
        <taxon>Rosaceae</taxon>
        <taxon>Amygdaloideae</taxon>
        <taxon>Maleae</taxon>
        <taxon>Malus</taxon>
    </lineage>
</organism>
<dbReference type="Proteomes" id="UP000315295">
    <property type="component" value="Unassembled WGS sequence"/>
</dbReference>
<evidence type="ECO:0000313" key="1">
    <source>
        <dbReference type="EMBL" id="TQE04993.1"/>
    </source>
</evidence>
<sequence>MPTDIPKIVCGGACSSGNRTLIITNLWIRAASLRKTILKGMKNTSTGNRQPAVGGYKLNVDGAFDVAQRYVIRELGLLLVILRAGVQCCRYSCPLADLSIVNWELHRLVTIGS</sequence>
<keyword evidence="2" id="KW-1185">Reference proteome</keyword>